<dbReference type="EMBL" id="JANPWB010000016">
    <property type="protein sequence ID" value="KAJ1083429.1"/>
    <property type="molecule type" value="Genomic_DNA"/>
</dbReference>
<accession>A0AAV7KYI4</accession>
<feature type="region of interest" description="Disordered" evidence="1">
    <location>
        <begin position="59"/>
        <end position="98"/>
    </location>
</feature>
<proteinExistence type="predicted"/>
<evidence type="ECO:0000313" key="3">
    <source>
        <dbReference type="Proteomes" id="UP001066276"/>
    </source>
</evidence>
<evidence type="ECO:0000313" key="2">
    <source>
        <dbReference type="EMBL" id="KAJ1083429.1"/>
    </source>
</evidence>
<gene>
    <name evidence="2" type="ORF">NDU88_003588</name>
</gene>
<name>A0AAV7KYI4_PLEWA</name>
<comment type="caution">
    <text evidence="2">The sequence shown here is derived from an EMBL/GenBank/DDBJ whole genome shotgun (WGS) entry which is preliminary data.</text>
</comment>
<reference evidence="2" key="1">
    <citation type="journal article" date="2022" name="bioRxiv">
        <title>Sequencing and chromosome-scale assembly of the giantPleurodeles waltlgenome.</title>
        <authorList>
            <person name="Brown T."/>
            <person name="Elewa A."/>
            <person name="Iarovenko S."/>
            <person name="Subramanian E."/>
            <person name="Araus A.J."/>
            <person name="Petzold A."/>
            <person name="Susuki M."/>
            <person name="Suzuki K.-i.T."/>
            <person name="Hayashi T."/>
            <person name="Toyoda A."/>
            <person name="Oliveira C."/>
            <person name="Osipova E."/>
            <person name="Leigh N.D."/>
            <person name="Simon A."/>
            <person name="Yun M.H."/>
        </authorList>
    </citation>
    <scope>NUCLEOTIDE SEQUENCE</scope>
    <source>
        <strain evidence="2">20211129_DDA</strain>
        <tissue evidence="2">Liver</tissue>
    </source>
</reference>
<sequence length="98" mass="10880">MGVRSECIKEKDPMLSSLGGELGWGLLRQGSAPGVATWFRRPEHRKAKEFMPFSRVDLSMSATAPKPPDFSRGSNLPMQAERKKSSQRSAALSRSKCR</sequence>
<dbReference type="AlphaFoldDB" id="A0AAV7KYI4"/>
<keyword evidence="3" id="KW-1185">Reference proteome</keyword>
<protein>
    <submittedName>
        <fullName evidence="2">Uncharacterized protein</fullName>
    </submittedName>
</protein>
<evidence type="ECO:0000256" key="1">
    <source>
        <dbReference type="SAM" id="MobiDB-lite"/>
    </source>
</evidence>
<dbReference type="Proteomes" id="UP001066276">
    <property type="component" value="Chromosome 12"/>
</dbReference>
<organism evidence="2 3">
    <name type="scientific">Pleurodeles waltl</name>
    <name type="common">Iberian ribbed newt</name>
    <dbReference type="NCBI Taxonomy" id="8319"/>
    <lineage>
        <taxon>Eukaryota</taxon>
        <taxon>Metazoa</taxon>
        <taxon>Chordata</taxon>
        <taxon>Craniata</taxon>
        <taxon>Vertebrata</taxon>
        <taxon>Euteleostomi</taxon>
        <taxon>Amphibia</taxon>
        <taxon>Batrachia</taxon>
        <taxon>Caudata</taxon>
        <taxon>Salamandroidea</taxon>
        <taxon>Salamandridae</taxon>
        <taxon>Pleurodelinae</taxon>
        <taxon>Pleurodeles</taxon>
    </lineage>
</organism>